<dbReference type="EMBL" id="BKCJ011125520">
    <property type="protein sequence ID" value="GFC90305.1"/>
    <property type="molecule type" value="Genomic_DNA"/>
</dbReference>
<organism evidence="1">
    <name type="scientific">Tanacetum cinerariifolium</name>
    <name type="common">Dalmatian daisy</name>
    <name type="synonym">Chrysanthemum cinerariifolium</name>
    <dbReference type="NCBI Taxonomy" id="118510"/>
    <lineage>
        <taxon>Eukaryota</taxon>
        <taxon>Viridiplantae</taxon>
        <taxon>Streptophyta</taxon>
        <taxon>Embryophyta</taxon>
        <taxon>Tracheophyta</taxon>
        <taxon>Spermatophyta</taxon>
        <taxon>Magnoliopsida</taxon>
        <taxon>eudicotyledons</taxon>
        <taxon>Gunneridae</taxon>
        <taxon>Pentapetalae</taxon>
        <taxon>asterids</taxon>
        <taxon>campanulids</taxon>
        <taxon>Asterales</taxon>
        <taxon>Asteraceae</taxon>
        <taxon>Asteroideae</taxon>
        <taxon>Anthemideae</taxon>
        <taxon>Anthemidinae</taxon>
        <taxon>Tanacetum</taxon>
    </lineage>
</organism>
<proteinExistence type="predicted"/>
<protein>
    <submittedName>
        <fullName evidence="1">Blue-light photoreceptor PHR2</fullName>
    </submittedName>
</protein>
<dbReference type="AlphaFoldDB" id="A0A699RV34"/>
<sequence length="57" mass="6062">MPSTYGDFREKVKGLKVRNTIAVADQFKSLPSGGNVEAGEIPSLADLGINHTANMSQ</sequence>
<feature type="non-terminal residue" evidence="1">
    <location>
        <position position="57"/>
    </location>
</feature>
<keyword evidence="1" id="KW-0675">Receptor</keyword>
<gene>
    <name evidence="1" type="ORF">Tci_862275</name>
</gene>
<evidence type="ECO:0000313" key="1">
    <source>
        <dbReference type="EMBL" id="GFC90305.1"/>
    </source>
</evidence>
<name>A0A699RV34_TANCI</name>
<comment type="caution">
    <text evidence="1">The sequence shown here is derived from an EMBL/GenBank/DDBJ whole genome shotgun (WGS) entry which is preliminary data.</text>
</comment>
<accession>A0A699RV34</accession>
<reference evidence="1" key="1">
    <citation type="journal article" date="2019" name="Sci. Rep.">
        <title>Draft genome of Tanacetum cinerariifolium, the natural source of mosquito coil.</title>
        <authorList>
            <person name="Yamashiro T."/>
            <person name="Shiraishi A."/>
            <person name="Satake H."/>
            <person name="Nakayama K."/>
        </authorList>
    </citation>
    <scope>NUCLEOTIDE SEQUENCE</scope>
</reference>